<dbReference type="SUPFAM" id="SSF63829">
    <property type="entry name" value="Calcium-dependent phosphotriesterase"/>
    <property type="match status" value="1"/>
</dbReference>
<evidence type="ECO:0000313" key="2">
    <source>
        <dbReference type="RefSeq" id="XP_022311465.1"/>
    </source>
</evidence>
<dbReference type="GeneID" id="111116762"/>
<accession>A0A8B8C6W3</accession>
<reference evidence="2 3" key="1">
    <citation type="submission" date="2025-04" db="UniProtKB">
        <authorList>
            <consortium name="RefSeq"/>
        </authorList>
    </citation>
    <scope>IDENTIFICATION</scope>
    <source>
        <tissue evidence="2 3">Whole sample</tissue>
    </source>
</reference>
<dbReference type="Gene3D" id="2.120.10.30">
    <property type="entry name" value="TolB, C-terminal domain"/>
    <property type="match status" value="1"/>
</dbReference>
<keyword evidence="1" id="KW-1185">Reference proteome</keyword>
<dbReference type="InterPro" id="IPR011042">
    <property type="entry name" value="6-blade_b-propeller_TolB-like"/>
</dbReference>
<dbReference type="KEGG" id="cvn:111116762"/>
<gene>
    <name evidence="2 3 4" type="primary">LOC111116762</name>
</gene>
<dbReference type="RefSeq" id="XP_022311465.1">
    <property type="nucleotide sequence ID" value="XM_022455757.1"/>
</dbReference>
<dbReference type="RefSeq" id="XP_022311466.1">
    <property type="nucleotide sequence ID" value="XM_022455758.1"/>
</dbReference>
<dbReference type="Proteomes" id="UP000694844">
    <property type="component" value="Chromosome 10"/>
</dbReference>
<evidence type="ECO:0000313" key="1">
    <source>
        <dbReference type="Proteomes" id="UP000694844"/>
    </source>
</evidence>
<dbReference type="AlphaFoldDB" id="A0A8B8C6W3"/>
<dbReference type="OrthoDB" id="6108862at2759"/>
<protein>
    <submittedName>
        <fullName evidence="2 3">Uncharacterized protein LOC111116762</fullName>
    </submittedName>
</protein>
<dbReference type="RefSeq" id="XP_022311467.1">
    <property type="nucleotide sequence ID" value="XM_022455759.1"/>
</dbReference>
<evidence type="ECO:0000313" key="4">
    <source>
        <dbReference type="RefSeq" id="XP_022311467.1"/>
    </source>
</evidence>
<organism evidence="1 4">
    <name type="scientific">Crassostrea virginica</name>
    <name type="common">Eastern oyster</name>
    <dbReference type="NCBI Taxonomy" id="6565"/>
    <lineage>
        <taxon>Eukaryota</taxon>
        <taxon>Metazoa</taxon>
        <taxon>Spiralia</taxon>
        <taxon>Lophotrochozoa</taxon>
        <taxon>Mollusca</taxon>
        <taxon>Bivalvia</taxon>
        <taxon>Autobranchia</taxon>
        <taxon>Pteriomorphia</taxon>
        <taxon>Ostreida</taxon>
        <taxon>Ostreoidea</taxon>
        <taxon>Ostreidae</taxon>
        <taxon>Crassostrea</taxon>
    </lineage>
</organism>
<evidence type="ECO:0000313" key="3">
    <source>
        <dbReference type="RefSeq" id="XP_022311466.1"/>
    </source>
</evidence>
<proteinExistence type="predicted"/>
<name>A0A8B8C6W3_CRAVI</name>
<sequence length="408" mass="46601">MLSVSERLNDFMDNVQSENSLICKAFLVRRLLMQKIKLVRKIARIQKYDLSTKRPVQVLRFIKTTYHQIKNELELSQECRISLNPKINMDGLIKLLSEIKSGKQHQEGKRNELPLTLMPCPVLQKSLSLTDVQGCFHISRVTPHRMWVSDVFNTLVLIDTATGCTLYNVGDLEGHDLGNHSVNNDRELIYKGNHCKIHKLSDDMKTNTLLIDNTGPAWTPLCVYCSPFSGDLLVGMHNKTYSYTRRGKVMRYDKAYKNTQIIPNNNTPFYLYIYPRYITENNNGDVVVSDRGCRAVLGTSREGIHRFSYAGPPSGSGIWPRGICSDALSHILVCDPDSRAVHMLNQDGEFLKFLLTVQLTGIDDFFPYSLNYDLYNHCLWVGSRSNWAVGQLSVYRHINKHPAILDQN</sequence>